<sequence length="50" mass="5903">MKLCSDEIHNIVIIGIEHSFLRYKKELVQYGYEIGRIFLKEHTVILNKIG</sequence>
<proteinExistence type="predicted"/>
<dbReference type="EMBL" id="CBXI010000032">
    <property type="protein sequence ID" value="CDL91749.1"/>
    <property type="molecule type" value="Genomic_DNA"/>
</dbReference>
<evidence type="ECO:0000313" key="2">
    <source>
        <dbReference type="Proteomes" id="UP000019482"/>
    </source>
</evidence>
<evidence type="ECO:0000313" key="1">
    <source>
        <dbReference type="EMBL" id="CDL91749.1"/>
    </source>
</evidence>
<organism evidence="1 2">
    <name type="scientific">Clostridium tyrobutyricum DIVETGP</name>
    <dbReference type="NCBI Taxonomy" id="1408889"/>
    <lineage>
        <taxon>Bacteria</taxon>
        <taxon>Bacillati</taxon>
        <taxon>Bacillota</taxon>
        <taxon>Clostridia</taxon>
        <taxon>Eubacteriales</taxon>
        <taxon>Clostridiaceae</taxon>
        <taxon>Clostridium</taxon>
    </lineage>
</organism>
<gene>
    <name evidence="1" type="ORF">CTDIVETGP_1819</name>
</gene>
<reference evidence="1 2" key="1">
    <citation type="journal article" date="2015" name="Genome Announc.">
        <title>Draft Genome Sequence of Clostridium tyrobutyricum Strain DIVETGP, Isolated from Cow's Milk for Grana Padano Production.</title>
        <authorList>
            <person name="Soggiu A."/>
            <person name="Piras C."/>
            <person name="Gaiarsa S."/>
            <person name="Sassera D."/>
            <person name="Roncada P."/>
            <person name="Bendixen E."/>
            <person name="Brasca M."/>
            <person name="Bonizzi L."/>
        </authorList>
    </citation>
    <scope>NUCLEOTIDE SEQUENCE [LARGE SCALE GENOMIC DNA]</scope>
    <source>
        <strain evidence="1 2">DIVETGP</strain>
    </source>
</reference>
<dbReference type="AlphaFoldDB" id="W6N8I9"/>
<comment type="caution">
    <text evidence="1">The sequence shown here is derived from an EMBL/GenBank/DDBJ whole genome shotgun (WGS) entry which is preliminary data.</text>
</comment>
<keyword evidence="2" id="KW-1185">Reference proteome</keyword>
<dbReference type="Proteomes" id="UP000019482">
    <property type="component" value="Unassembled WGS sequence"/>
</dbReference>
<name>W6N8I9_CLOTY</name>
<accession>W6N8I9</accession>
<protein>
    <submittedName>
        <fullName evidence="1">Uncharacterized protein</fullName>
    </submittedName>
</protein>